<dbReference type="GO" id="GO:1990456">
    <property type="term" value="P:mitochondrion-endoplasmic reticulum membrane tethering"/>
    <property type="evidence" value="ECO:0007669"/>
    <property type="project" value="TreeGrafter"/>
</dbReference>
<dbReference type="PROSITE" id="PS51847">
    <property type="entry name" value="SMP"/>
    <property type="match status" value="1"/>
</dbReference>
<dbReference type="OMA" id="VFRAWSG"/>
<comment type="subcellular location">
    <subcellularLocation>
        <location evidence="1">Membrane</location>
    </subcellularLocation>
    <subcellularLocation>
        <location evidence="10">Mitochondrion outer membrane</location>
        <topology evidence="10">Multi-pass membrane protein</topology>
    </subcellularLocation>
    <text evidence="10">The ERMES/MDM complex localizes to a few discrete foci (around 10 per single cell), that represent mitochondria-endoplasmic reticulum junctions. These foci are often found next to mtDNA nucleoids.</text>
</comment>
<gene>
    <name evidence="10" type="primary">MDM34</name>
    <name evidence="13" type="ORF">CC77DRAFT_1018528</name>
</gene>
<keyword evidence="7" id="KW-0446">Lipid-binding</keyword>
<feature type="compositionally biased region" description="Polar residues" evidence="11">
    <location>
        <begin position="503"/>
        <end position="512"/>
    </location>
</feature>
<dbReference type="GeneID" id="29110233"/>
<comment type="domain">
    <text evidence="10">Lacks alpha-helical transmembrane segments, suggesting that it resides in the membrane via beta-sheet conformations similar to those predicted for other outer membrane proteins and porin.</text>
</comment>
<dbReference type="CDD" id="cd21673">
    <property type="entry name" value="SMP_Mdm34"/>
    <property type="match status" value="1"/>
</dbReference>
<evidence type="ECO:0000256" key="11">
    <source>
        <dbReference type="SAM" id="MobiDB-lite"/>
    </source>
</evidence>
<feature type="compositionally biased region" description="Low complexity" evidence="11">
    <location>
        <begin position="350"/>
        <end position="362"/>
    </location>
</feature>
<keyword evidence="3 10" id="KW-1134">Transmembrane beta strand</keyword>
<feature type="compositionally biased region" description="Basic and acidic residues" evidence="11">
    <location>
        <begin position="561"/>
        <end position="573"/>
    </location>
</feature>
<feature type="region of interest" description="Disordered" evidence="11">
    <location>
        <begin position="560"/>
        <end position="604"/>
    </location>
</feature>
<dbReference type="Proteomes" id="UP000077248">
    <property type="component" value="Unassembled WGS sequence"/>
</dbReference>
<keyword evidence="2" id="KW-0813">Transport</keyword>
<comment type="subunit">
    <text evidence="10">Component of the ER-mitochondria encounter structure (ERMES) or MDM complex, composed of MMM1, MDM10, MDM12 and MDM34.</text>
</comment>
<feature type="compositionally biased region" description="Basic and acidic residues" evidence="11">
    <location>
        <begin position="371"/>
        <end position="380"/>
    </location>
</feature>
<accession>A0A177DUM4</accession>
<organism evidence="13 14">
    <name type="scientific">Alternaria alternata</name>
    <name type="common">Alternaria rot fungus</name>
    <name type="synonym">Torula alternata</name>
    <dbReference type="NCBI Taxonomy" id="5599"/>
    <lineage>
        <taxon>Eukaryota</taxon>
        <taxon>Fungi</taxon>
        <taxon>Dikarya</taxon>
        <taxon>Ascomycota</taxon>
        <taxon>Pezizomycotina</taxon>
        <taxon>Dothideomycetes</taxon>
        <taxon>Pleosporomycetidae</taxon>
        <taxon>Pleosporales</taxon>
        <taxon>Pleosporineae</taxon>
        <taxon>Pleosporaceae</taxon>
        <taxon>Alternaria</taxon>
        <taxon>Alternaria sect. Alternaria</taxon>
        <taxon>Alternaria alternata complex</taxon>
    </lineage>
</organism>
<evidence type="ECO:0000313" key="13">
    <source>
        <dbReference type="EMBL" id="OAG22489.1"/>
    </source>
</evidence>
<evidence type="ECO:0000256" key="6">
    <source>
        <dbReference type="ARBA" id="ARBA00023055"/>
    </source>
</evidence>
<evidence type="ECO:0000256" key="9">
    <source>
        <dbReference type="ARBA" id="ARBA00023136"/>
    </source>
</evidence>
<evidence type="ECO:0000256" key="5">
    <source>
        <dbReference type="ARBA" id="ARBA00022787"/>
    </source>
</evidence>
<dbReference type="InterPro" id="IPR031468">
    <property type="entry name" value="SMP_LBD"/>
</dbReference>
<sequence>MAFNFNWSPLIADTSRARDMLTTALNKSPKPPIIVDDIVVTELNLGTTPPELEILEIGDLAEDRFRGIFKMSYAGDAFLTLKTKVQANPLKTYLSNKPDFASPQPLAASSGLTIPLQITLSNIRLSGFVILVFSKQKGLTLVFRNDPLESLKVSSTFDSIPFVRDYLQKEIEGQLRVLFMEDLPAIIHRLSLRMLSPEYQEIETEERLEGANDTTAAIDPLASPPQDAVDAFGNPLDEAQISALSLDSGEIHASFSQKNILRLAALSESQRTLSLFTPGIRDAVFRAWAGHPDRPESGAATPALTQGSLSRIQSTFGSLKSGASSVASGSTGNDTHSSRPTMASAYSTPSGLSLGSSRSRTGGMRKRKKRVVDLRKKEDVDSGVSTGANTPLPSAYASETSSVIPEEREAEEELATPPRSPAQPGMRFESRRGSLDIGTPKRIPEEPPAFGPLLAPAPDLSDAPKPPKSTKSKQTTPPAAHLEDPFISHSSSRRPPISRNKLRQAQQSTSPLLRSLSFDKVSSLSALCSPPRTSSPPNADVMASSGGILEQAWMTKMAQEIARKVQEEKDRSSRRPSHARTKTAPTGGFWQNDDEIEAPPAYVA</sequence>
<evidence type="ECO:0000256" key="3">
    <source>
        <dbReference type="ARBA" id="ARBA00022452"/>
    </source>
</evidence>
<evidence type="ECO:0000256" key="1">
    <source>
        <dbReference type="ARBA" id="ARBA00004370"/>
    </source>
</evidence>
<evidence type="ECO:0000256" key="7">
    <source>
        <dbReference type="ARBA" id="ARBA00023121"/>
    </source>
</evidence>
<dbReference type="EMBL" id="KV441474">
    <property type="protein sequence ID" value="OAG22489.1"/>
    <property type="molecule type" value="Genomic_DNA"/>
</dbReference>
<dbReference type="InterPro" id="IPR027536">
    <property type="entry name" value="MDM34"/>
</dbReference>
<dbReference type="VEuPathDB" id="FungiDB:CC77DRAFT_1018528"/>
<evidence type="ECO:0000256" key="10">
    <source>
        <dbReference type="HAMAP-Rule" id="MF_03105"/>
    </source>
</evidence>
<keyword evidence="6" id="KW-0445">Lipid transport</keyword>
<feature type="compositionally biased region" description="Low complexity" evidence="11">
    <location>
        <begin position="487"/>
        <end position="499"/>
    </location>
</feature>
<dbReference type="GO" id="GO:0015914">
    <property type="term" value="P:phospholipid transport"/>
    <property type="evidence" value="ECO:0007669"/>
    <property type="project" value="TreeGrafter"/>
</dbReference>
<protein>
    <recommendedName>
        <fullName evidence="10">Mitochondrial distribution and morphology protein 34</fullName>
    </recommendedName>
</protein>
<comment type="function">
    <text evidence="10">Component of the ERMES/MDM complex, which serves as a molecular tether to connect the endoplasmic reticulum (ER) and mitochondria. Components of this complex are involved in the control of mitochondrial shape and protein biogenesis, and function in nonvesicular lipid trafficking between the ER and mitochondria. MDM34 is required for the interaction of the ER-resident membrane protein MMM1 and the outer mitochondrial membrane-resident beta-barrel protein MDM10.</text>
</comment>
<keyword evidence="4 10" id="KW-0812">Transmembrane</keyword>
<keyword evidence="9 10" id="KW-0472">Membrane</keyword>
<feature type="compositionally biased region" description="Polar residues" evidence="11">
    <location>
        <begin position="333"/>
        <end position="349"/>
    </location>
</feature>
<evidence type="ECO:0000256" key="2">
    <source>
        <dbReference type="ARBA" id="ARBA00022448"/>
    </source>
</evidence>
<reference evidence="13 14" key="1">
    <citation type="submission" date="2016-05" db="EMBL/GenBank/DDBJ databases">
        <title>Comparative analysis of secretome profiles of manganese(II)-oxidizing ascomycete fungi.</title>
        <authorList>
            <consortium name="DOE Joint Genome Institute"/>
            <person name="Zeiner C.A."/>
            <person name="Purvine S.O."/>
            <person name="Zink E.M."/>
            <person name="Wu S."/>
            <person name="Pasa-Tolic L."/>
            <person name="Chaput D.L."/>
            <person name="Haridas S."/>
            <person name="Grigoriev I.V."/>
            <person name="Santelli C.M."/>
            <person name="Hansel C.M."/>
        </authorList>
    </citation>
    <scope>NUCLEOTIDE SEQUENCE [LARGE SCALE GENOMIC DNA]</scope>
    <source>
        <strain evidence="13 14">SRC1lrK2f</strain>
    </source>
</reference>
<keyword evidence="5 10" id="KW-1000">Mitochondrion outer membrane</keyword>
<dbReference type="PANTHER" id="PTHR28185:SF1">
    <property type="entry name" value="MITOCHONDRIAL DISTRIBUTION AND MORPHOLOGY PROTEIN 34"/>
    <property type="match status" value="1"/>
</dbReference>
<dbReference type="GO" id="GO:0032865">
    <property type="term" value="C:ERMES complex"/>
    <property type="evidence" value="ECO:0007669"/>
    <property type="project" value="UniProtKB-UniRule"/>
</dbReference>
<feature type="domain" description="SMP-LTD" evidence="12">
    <location>
        <begin position="1"/>
        <end position="205"/>
    </location>
</feature>
<evidence type="ECO:0000259" key="12">
    <source>
        <dbReference type="PROSITE" id="PS51847"/>
    </source>
</evidence>
<dbReference type="STRING" id="5599.A0A177DUM4"/>
<comment type="similarity">
    <text evidence="10">Belongs to the MDM34 family.</text>
</comment>
<evidence type="ECO:0000313" key="14">
    <source>
        <dbReference type="Proteomes" id="UP000077248"/>
    </source>
</evidence>
<feature type="compositionally biased region" description="Low complexity" evidence="11">
    <location>
        <begin position="320"/>
        <end position="332"/>
    </location>
</feature>
<dbReference type="AlphaFoldDB" id="A0A177DUM4"/>
<dbReference type="InterPro" id="IPR058825">
    <property type="entry name" value="MDM34_N"/>
</dbReference>
<evidence type="ECO:0000256" key="8">
    <source>
        <dbReference type="ARBA" id="ARBA00023128"/>
    </source>
</evidence>
<dbReference type="Pfam" id="PF26545">
    <property type="entry name" value="Mdm34_N"/>
    <property type="match status" value="1"/>
</dbReference>
<dbReference type="KEGG" id="aalt:CC77DRAFT_1018528"/>
<dbReference type="HAMAP" id="MF_03105">
    <property type="entry name" value="Mdm34"/>
    <property type="match status" value="1"/>
</dbReference>
<feature type="region of interest" description="Disordered" evidence="11">
    <location>
        <begin position="320"/>
        <end position="514"/>
    </location>
</feature>
<keyword evidence="14" id="KW-1185">Reference proteome</keyword>
<dbReference type="RefSeq" id="XP_018387910.1">
    <property type="nucleotide sequence ID" value="XM_018524639.1"/>
</dbReference>
<keyword evidence="8 10" id="KW-0496">Mitochondrion</keyword>
<dbReference type="GO" id="GO:0007005">
    <property type="term" value="P:mitochondrion organization"/>
    <property type="evidence" value="ECO:0007669"/>
    <property type="project" value="InterPro"/>
</dbReference>
<feature type="compositionally biased region" description="Polar residues" evidence="11">
    <location>
        <begin position="383"/>
        <end position="403"/>
    </location>
</feature>
<proteinExistence type="inferred from homology"/>
<dbReference type="PANTHER" id="PTHR28185">
    <property type="entry name" value="MITOCHONDRIAL DISTRIBUTION AND MORPHOLOGY PROTEIN 34"/>
    <property type="match status" value="1"/>
</dbReference>
<dbReference type="GO" id="GO:0008289">
    <property type="term" value="F:lipid binding"/>
    <property type="evidence" value="ECO:0007669"/>
    <property type="project" value="UniProtKB-KW"/>
</dbReference>
<name>A0A177DUM4_ALTAL</name>
<evidence type="ECO:0000256" key="4">
    <source>
        <dbReference type="ARBA" id="ARBA00022692"/>
    </source>
</evidence>